<protein>
    <submittedName>
        <fullName evidence="2">Crp/Fnr family transcriptional regulator</fullName>
    </submittedName>
</protein>
<reference evidence="2 3" key="1">
    <citation type="journal article" date="2014" name="Genome Announc.">
        <title>Draft Genome Sequences of Two Isolates of the Roseobacter Group, Sulfitobacter sp. Strains 3SOLIMAR09 and 1FIGIMAR09, from Harbors of Mallorca Island (Mediterranean Sea).</title>
        <authorList>
            <person name="Mas-Llado M."/>
            <person name="Pina-Villalonga J.M."/>
            <person name="Brunet-Galmes I."/>
            <person name="Nogales B."/>
            <person name="Bosch R."/>
        </authorList>
    </citation>
    <scope>NUCLEOTIDE SEQUENCE [LARGE SCALE GENOMIC DNA]</scope>
    <source>
        <strain evidence="2 3">1FIGIMAR09</strain>
    </source>
</reference>
<dbReference type="STRING" id="83219.PM02_17850"/>
<dbReference type="InterPro" id="IPR000595">
    <property type="entry name" value="cNMP-bd_dom"/>
</dbReference>
<proteinExistence type="predicted"/>
<dbReference type="AlphaFoldDB" id="A0A061SQR3"/>
<organism evidence="2 3">
    <name type="scientific">Sulfitobacter mediterraneus</name>
    <dbReference type="NCBI Taxonomy" id="83219"/>
    <lineage>
        <taxon>Bacteria</taxon>
        <taxon>Pseudomonadati</taxon>
        <taxon>Pseudomonadota</taxon>
        <taxon>Alphaproteobacteria</taxon>
        <taxon>Rhodobacterales</taxon>
        <taxon>Roseobacteraceae</taxon>
        <taxon>Sulfitobacter</taxon>
    </lineage>
</organism>
<evidence type="ECO:0000259" key="1">
    <source>
        <dbReference type="PROSITE" id="PS50042"/>
    </source>
</evidence>
<gene>
    <name evidence="2" type="ORF">PM02_17850</name>
</gene>
<dbReference type="InterPro" id="IPR018490">
    <property type="entry name" value="cNMP-bd_dom_sf"/>
</dbReference>
<name>A0A061SQR3_9RHOB</name>
<evidence type="ECO:0000313" key="3">
    <source>
        <dbReference type="Proteomes" id="UP000027337"/>
    </source>
</evidence>
<accession>A0A061SQR3</accession>
<dbReference type="Pfam" id="PF00027">
    <property type="entry name" value="cNMP_binding"/>
    <property type="match status" value="1"/>
</dbReference>
<keyword evidence="3" id="KW-1185">Reference proteome</keyword>
<dbReference type="Proteomes" id="UP000027337">
    <property type="component" value="Unassembled WGS sequence"/>
</dbReference>
<comment type="caution">
    <text evidence="2">The sequence shown here is derived from an EMBL/GenBank/DDBJ whole genome shotgun (WGS) entry which is preliminary data.</text>
</comment>
<dbReference type="InterPro" id="IPR014710">
    <property type="entry name" value="RmlC-like_jellyroll"/>
</dbReference>
<feature type="domain" description="Cyclic nucleotide-binding" evidence="1">
    <location>
        <begin position="23"/>
        <end position="93"/>
    </location>
</feature>
<dbReference type="Gene3D" id="2.60.120.10">
    <property type="entry name" value="Jelly Rolls"/>
    <property type="match status" value="1"/>
</dbReference>
<evidence type="ECO:0000313" key="2">
    <source>
        <dbReference type="EMBL" id="KAJ01759.1"/>
    </source>
</evidence>
<sequence length="193" mass="21087">MLPEPYDRLPRTAKHRLVAGVSETLFRQGAETTGLYIVLNGRVHLERVGPNGERFVIHRAMAGTSFAEASIFSEHYHCAALVIEAGKFVRIDKAAVLTAFADVDFARAYGRQAARQIQAHRQLLEIVGIRSAEERVMAGLVAGLLDGQVVDFAALLNLSHEATYRALRSLVRAGKIVNPLRGVYRLSPAPSSA</sequence>
<dbReference type="PROSITE" id="PS50042">
    <property type="entry name" value="CNMP_BINDING_3"/>
    <property type="match status" value="1"/>
</dbReference>
<dbReference type="CDD" id="cd00038">
    <property type="entry name" value="CAP_ED"/>
    <property type="match status" value="1"/>
</dbReference>
<dbReference type="EMBL" id="JEMU01000020">
    <property type="protein sequence ID" value="KAJ01759.1"/>
    <property type="molecule type" value="Genomic_DNA"/>
</dbReference>
<dbReference type="SUPFAM" id="SSF51206">
    <property type="entry name" value="cAMP-binding domain-like"/>
    <property type="match status" value="1"/>
</dbReference>
<dbReference type="eggNOG" id="COG0664">
    <property type="taxonomic scope" value="Bacteria"/>
</dbReference>